<dbReference type="Proteomes" id="UP000824205">
    <property type="component" value="Unassembled WGS sequence"/>
</dbReference>
<dbReference type="PROSITE" id="PS50146">
    <property type="entry name" value="DAGK"/>
    <property type="match status" value="1"/>
</dbReference>
<evidence type="ECO:0000256" key="6">
    <source>
        <dbReference type="ARBA" id="ARBA00022840"/>
    </source>
</evidence>
<sequence>MKYIFIENPIAGNKSRQMLFKQVQSAFRLIDDEMIIEETNYRGHAKQIAADYAAKYGADCVIVCCGGDGTVHEIANGLAHTETPLMILPFGTGNDFAKKIYGTKKIDALNVVKAFGLHTGHLKYDVRPIDLIDYNGEKCINVMSFGLDTKVETIGRKIAGKIKFLGSQAYNIAVIPAVLQSMKYQINFDLDCIGRDGKPYKWTETPKDYTLLAICNASYYGGGFCPAPNSKLDDGILDYCLADAITLPKVLPLIPKYSAGTATDEASPYIHTGYLTGGRIWSVDGSGLLGNCDGENFDYPEINFKVEKHALQLCFIKE</sequence>
<dbReference type="Pfam" id="PF00781">
    <property type="entry name" value="DAGK_cat"/>
    <property type="match status" value="1"/>
</dbReference>
<evidence type="ECO:0000256" key="4">
    <source>
        <dbReference type="ARBA" id="ARBA00022741"/>
    </source>
</evidence>
<dbReference type="InterPro" id="IPR017438">
    <property type="entry name" value="ATP-NAD_kinase_N"/>
</dbReference>
<dbReference type="SMART" id="SM00046">
    <property type="entry name" value="DAGKc"/>
    <property type="match status" value="1"/>
</dbReference>
<dbReference type="InterPro" id="IPR016064">
    <property type="entry name" value="NAD/diacylglycerol_kinase_sf"/>
</dbReference>
<dbReference type="PANTHER" id="PTHR12358:SF54">
    <property type="entry name" value="SPHINGOSINE KINASE RELATED PROTEIN"/>
    <property type="match status" value="1"/>
</dbReference>
<gene>
    <name evidence="10" type="ORF">IAA48_06395</name>
</gene>
<evidence type="ECO:0000256" key="5">
    <source>
        <dbReference type="ARBA" id="ARBA00022777"/>
    </source>
</evidence>
<dbReference type="InterPro" id="IPR050187">
    <property type="entry name" value="Lipid_Phosphate_FormReg"/>
</dbReference>
<dbReference type="Gene3D" id="2.60.200.40">
    <property type="match status" value="1"/>
</dbReference>
<dbReference type="InterPro" id="IPR001206">
    <property type="entry name" value="Diacylglycerol_kinase_cat_dom"/>
</dbReference>
<dbReference type="GO" id="GO:0008654">
    <property type="term" value="P:phospholipid biosynthetic process"/>
    <property type="evidence" value="ECO:0007669"/>
    <property type="project" value="UniProtKB-KW"/>
</dbReference>
<evidence type="ECO:0000259" key="9">
    <source>
        <dbReference type="PROSITE" id="PS50146"/>
    </source>
</evidence>
<keyword evidence="3" id="KW-0808">Transferase</keyword>
<feature type="domain" description="DAGKc" evidence="9">
    <location>
        <begin position="1"/>
        <end position="138"/>
    </location>
</feature>
<keyword evidence="7" id="KW-0594">Phospholipid biosynthesis</keyword>
<dbReference type="Pfam" id="PF19279">
    <property type="entry name" value="YegS_C"/>
    <property type="match status" value="1"/>
</dbReference>
<name>A0A9D1RGE7_9FIRM</name>
<dbReference type="EMBL" id="DXGE01000027">
    <property type="protein sequence ID" value="HIW86111.1"/>
    <property type="molecule type" value="Genomic_DNA"/>
</dbReference>
<keyword evidence="5" id="KW-0418">Kinase</keyword>
<evidence type="ECO:0000313" key="10">
    <source>
        <dbReference type="EMBL" id="HIW86111.1"/>
    </source>
</evidence>
<evidence type="ECO:0000256" key="8">
    <source>
        <dbReference type="ARBA" id="ARBA00023264"/>
    </source>
</evidence>
<evidence type="ECO:0000256" key="3">
    <source>
        <dbReference type="ARBA" id="ARBA00022679"/>
    </source>
</evidence>
<organism evidence="10 11">
    <name type="scientific">Candidatus Eubacterium faecipullorum</name>
    <dbReference type="NCBI Taxonomy" id="2838571"/>
    <lineage>
        <taxon>Bacteria</taxon>
        <taxon>Bacillati</taxon>
        <taxon>Bacillota</taxon>
        <taxon>Clostridia</taxon>
        <taxon>Eubacteriales</taxon>
        <taxon>Eubacteriaceae</taxon>
        <taxon>Eubacterium</taxon>
    </lineage>
</organism>
<comment type="caution">
    <text evidence="10">The sequence shown here is derived from an EMBL/GenBank/DDBJ whole genome shotgun (WGS) entry which is preliminary data.</text>
</comment>
<dbReference type="SUPFAM" id="SSF111331">
    <property type="entry name" value="NAD kinase/diacylglycerol kinase-like"/>
    <property type="match status" value="1"/>
</dbReference>
<protein>
    <recommendedName>
        <fullName evidence="9">DAGKc domain-containing protein</fullName>
    </recommendedName>
</protein>
<evidence type="ECO:0000256" key="7">
    <source>
        <dbReference type="ARBA" id="ARBA00023209"/>
    </source>
</evidence>
<accession>A0A9D1RGE7</accession>
<proteinExistence type="inferred from homology"/>
<keyword evidence="8" id="KW-1208">Phospholipid metabolism</keyword>
<keyword evidence="6" id="KW-0067">ATP-binding</keyword>
<keyword evidence="7" id="KW-0444">Lipid biosynthesis</keyword>
<comment type="cofactor">
    <cofactor evidence="1">
        <name>Mg(2+)</name>
        <dbReference type="ChEBI" id="CHEBI:18420"/>
    </cofactor>
</comment>
<dbReference type="GO" id="GO:0016301">
    <property type="term" value="F:kinase activity"/>
    <property type="evidence" value="ECO:0007669"/>
    <property type="project" value="UniProtKB-KW"/>
</dbReference>
<dbReference type="AlphaFoldDB" id="A0A9D1RGE7"/>
<dbReference type="Gene3D" id="3.40.50.10330">
    <property type="entry name" value="Probable inorganic polyphosphate/atp-NAD kinase, domain 1"/>
    <property type="match status" value="1"/>
</dbReference>
<comment type="similarity">
    <text evidence="2">Belongs to the diacylglycerol/lipid kinase family.</text>
</comment>
<evidence type="ECO:0000256" key="2">
    <source>
        <dbReference type="ARBA" id="ARBA00005983"/>
    </source>
</evidence>
<dbReference type="InterPro" id="IPR045540">
    <property type="entry name" value="YegS/DAGK_C"/>
</dbReference>
<evidence type="ECO:0000313" key="11">
    <source>
        <dbReference type="Proteomes" id="UP000824205"/>
    </source>
</evidence>
<dbReference type="PANTHER" id="PTHR12358">
    <property type="entry name" value="SPHINGOSINE KINASE"/>
    <property type="match status" value="1"/>
</dbReference>
<reference evidence="10" key="2">
    <citation type="submission" date="2021-04" db="EMBL/GenBank/DDBJ databases">
        <authorList>
            <person name="Gilroy R."/>
        </authorList>
    </citation>
    <scope>NUCLEOTIDE SEQUENCE</scope>
    <source>
        <strain evidence="10">421</strain>
    </source>
</reference>
<keyword evidence="7" id="KW-0443">Lipid metabolism</keyword>
<reference evidence="10" key="1">
    <citation type="journal article" date="2021" name="PeerJ">
        <title>Extensive microbial diversity within the chicken gut microbiome revealed by metagenomics and culture.</title>
        <authorList>
            <person name="Gilroy R."/>
            <person name="Ravi A."/>
            <person name="Getino M."/>
            <person name="Pursley I."/>
            <person name="Horton D.L."/>
            <person name="Alikhan N.F."/>
            <person name="Baker D."/>
            <person name="Gharbi K."/>
            <person name="Hall N."/>
            <person name="Watson M."/>
            <person name="Adriaenssens E.M."/>
            <person name="Foster-Nyarko E."/>
            <person name="Jarju S."/>
            <person name="Secka A."/>
            <person name="Antonio M."/>
            <person name="Oren A."/>
            <person name="Chaudhuri R.R."/>
            <person name="La Ragione R."/>
            <person name="Hildebrand F."/>
            <person name="Pallen M.J."/>
        </authorList>
    </citation>
    <scope>NUCLEOTIDE SEQUENCE</scope>
    <source>
        <strain evidence="10">421</strain>
    </source>
</reference>
<evidence type="ECO:0000256" key="1">
    <source>
        <dbReference type="ARBA" id="ARBA00001946"/>
    </source>
</evidence>
<keyword evidence="4" id="KW-0547">Nucleotide-binding</keyword>
<dbReference type="GO" id="GO:0005524">
    <property type="term" value="F:ATP binding"/>
    <property type="evidence" value="ECO:0007669"/>
    <property type="project" value="UniProtKB-KW"/>
</dbReference>